<accession>A0AAU8J706</accession>
<reference evidence="1" key="1">
    <citation type="submission" date="2024-07" db="EMBL/GenBank/DDBJ databases">
        <authorList>
            <person name="Kim Y.J."/>
            <person name="Jeong J.Y."/>
        </authorList>
    </citation>
    <scope>NUCLEOTIDE SEQUENCE</scope>
    <source>
        <strain evidence="1">GIHE-MW2</strain>
    </source>
</reference>
<evidence type="ECO:0000313" key="1">
    <source>
        <dbReference type="EMBL" id="XCM34494.1"/>
    </source>
</evidence>
<dbReference type="AlphaFoldDB" id="A0AAU8J706"/>
<gene>
    <name evidence="1" type="ORF">ABWT76_003096</name>
</gene>
<protein>
    <submittedName>
        <fullName evidence="1">Uncharacterized protein</fullName>
    </submittedName>
</protein>
<organism evidence="1">
    <name type="scientific">Planktothricoides raciborskii GIHE-MW2</name>
    <dbReference type="NCBI Taxonomy" id="2792601"/>
    <lineage>
        <taxon>Bacteria</taxon>
        <taxon>Bacillati</taxon>
        <taxon>Cyanobacteriota</taxon>
        <taxon>Cyanophyceae</taxon>
        <taxon>Oscillatoriophycideae</taxon>
        <taxon>Oscillatoriales</taxon>
        <taxon>Oscillatoriaceae</taxon>
        <taxon>Planktothricoides</taxon>
    </lineage>
</organism>
<dbReference type="EMBL" id="CP159837">
    <property type="protein sequence ID" value="XCM34494.1"/>
    <property type="molecule type" value="Genomic_DNA"/>
</dbReference>
<name>A0AAU8J706_9CYAN</name>
<sequence>MGKKTKVKKSNLLYQRLQEALDRGTQVWIETEERSFSGVPINLNREFLEILVLGTFYEDEQEEASYESTAWLIRLSSISAIAYRTESWSTDQLENLFGINASSLSPED</sequence>
<dbReference type="RefSeq" id="WP_190877572.1">
    <property type="nucleotide sequence ID" value="NZ_CP159837.1"/>
</dbReference>
<proteinExistence type="predicted"/>